<dbReference type="Proteomes" id="UP000199072">
    <property type="component" value="Unassembled WGS sequence"/>
</dbReference>
<dbReference type="RefSeq" id="WP_091151989.1">
    <property type="nucleotide sequence ID" value="NZ_FNAI01000010.1"/>
</dbReference>
<accession>A0A1G7GEW7</accession>
<protein>
    <submittedName>
        <fullName evidence="1">Uncharacterized protein</fullName>
    </submittedName>
</protein>
<evidence type="ECO:0000313" key="1">
    <source>
        <dbReference type="EMBL" id="SDE86687.1"/>
    </source>
</evidence>
<dbReference type="STRING" id="1391627.SAMN05216464_110113"/>
<keyword evidence="2" id="KW-1185">Reference proteome</keyword>
<evidence type="ECO:0000313" key="2">
    <source>
        <dbReference type="Proteomes" id="UP000199072"/>
    </source>
</evidence>
<organism evidence="1 2">
    <name type="scientific">Mucilaginibacter pineti</name>
    <dbReference type="NCBI Taxonomy" id="1391627"/>
    <lineage>
        <taxon>Bacteria</taxon>
        <taxon>Pseudomonadati</taxon>
        <taxon>Bacteroidota</taxon>
        <taxon>Sphingobacteriia</taxon>
        <taxon>Sphingobacteriales</taxon>
        <taxon>Sphingobacteriaceae</taxon>
        <taxon>Mucilaginibacter</taxon>
    </lineage>
</organism>
<gene>
    <name evidence="1" type="ORF">SAMN05216464_110113</name>
</gene>
<proteinExistence type="predicted"/>
<name>A0A1G7GEW7_9SPHI</name>
<dbReference type="AlphaFoldDB" id="A0A1G7GEW7"/>
<dbReference type="EMBL" id="FNAI01000010">
    <property type="protein sequence ID" value="SDE86687.1"/>
    <property type="molecule type" value="Genomic_DNA"/>
</dbReference>
<sequence length="519" mass="60102">MYRNRDDLQELVKMLSKGEKRYFVNFFKGYDPSQPTPLFLQLYALMEKGESELPKVFSADSPQALTTTKRRLYRHILKSLRSLHDDTSIDMVIQNQLSEIEILYRLGLPEQGMFLLNKTYQLARTHEKFGLVLQILEWEKRLNIVMDTPSRPTAEIVAEEKAVLGMYGQVMELESLFSHAKELKKQYGFVMGTMREKLETETIHAPGMPTAKACLSDKATYYYNFIHALYYWMVFDHRKAYDYSRQLLTSKVKVVLPSDYIDGIFEHITSSVCVASFDDALAGINLGAAYVEEQKLNQSHAFMLRMFAYQGTYQMIIYNYMGDREKLLETISDTEGKLKLYESVLPFETKQVITGNLMNAYMGIGDLAKADVIWEGMFNRHSQTVRRDIYADLHLFRLFSLLQSKTYELLPSTAGAALRYFRRFDDAKTVFEVELPIALILSKERDYHKPALLGELMEQISAIVSRFIAGVKGVNGFQEHYSRYLIWSEAILKEEAYHLTAARWYKKFKKHMASVKGKA</sequence>
<dbReference type="OrthoDB" id="714416at2"/>
<reference evidence="1 2" key="1">
    <citation type="submission" date="2016-10" db="EMBL/GenBank/DDBJ databases">
        <authorList>
            <person name="de Groot N.N."/>
        </authorList>
    </citation>
    <scope>NUCLEOTIDE SEQUENCE [LARGE SCALE GENOMIC DNA]</scope>
    <source>
        <strain evidence="1 2">47C3B</strain>
    </source>
</reference>